<accession>A0A0P0WSF2</accession>
<dbReference type="PROSITE" id="PS00211">
    <property type="entry name" value="ABC_TRANSPORTER_1"/>
    <property type="match status" value="1"/>
</dbReference>
<keyword evidence="15 16" id="KW-1267">Proteomics identification</keyword>
<comment type="subcellular location">
    <subcellularLocation>
        <location evidence="1">Mitochondrion membrane</location>
        <topology evidence="1">Multi-pass membrane protein</topology>
    </subcellularLocation>
</comment>
<keyword evidence="6" id="KW-0067">ATP-binding</keyword>
<dbReference type="InterPro" id="IPR027417">
    <property type="entry name" value="P-loop_NTPase"/>
</dbReference>
<dbReference type="FunFam" id="3.40.50.300:FF:001038">
    <property type="entry name" value="ABC transporter B family member 25"/>
    <property type="match status" value="1"/>
</dbReference>
<name>A0A0P0WSF2_ORYSJ</name>
<evidence type="ECO:0000313" key="13">
    <source>
        <dbReference type="EMBL" id="BAS95949.1"/>
    </source>
</evidence>
<organism evidence="13 14">
    <name type="scientific">Oryza sativa subsp. japonica</name>
    <name type="common">Rice</name>
    <dbReference type="NCBI Taxonomy" id="39947"/>
    <lineage>
        <taxon>Eukaryota</taxon>
        <taxon>Viridiplantae</taxon>
        <taxon>Streptophyta</taxon>
        <taxon>Embryophyta</taxon>
        <taxon>Tracheophyta</taxon>
        <taxon>Spermatophyta</taxon>
        <taxon>Magnoliopsida</taxon>
        <taxon>Liliopsida</taxon>
        <taxon>Poales</taxon>
        <taxon>Poaceae</taxon>
        <taxon>BOP clade</taxon>
        <taxon>Oryzoideae</taxon>
        <taxon>Oryzeae</taxon>
        <taxon>Oryzinae</taxon>
        <taxon>Oryza</taxon>
        <taxon>Oryza sativa</taxon>
    </lineage>
</organism>
<dbReference type="ExpressionAtlas" id="A0A0P0WSF2">
    <property type="expression patterns" value="baseline and differential"/>
</dbReference>
<evidence type="ECO:0000256" key="1">
    <source>
        <dbReference type="ARBA" id="ARBA00004225"/>
    </source>
</evidence>
<dbReference type="EMBL" id="AP014962">
    <property type="protein sequence ID" value="BAS95949.1"/>
    <property type="molecule type" value="Genomic_DNA"/>
</dbReference>
<keyword evidence="5" id="KW-0547">Nucleotide-binding</keyword>
<dbReference type="InterPro" id="IPR036640">
    <property type="entry name" value="ABC1_TM_sf"/>
</dbReference>
<dbReference type="InterPro" id="IPR017871">
    <property type="entry name" value="ABC_transporter-like_CS"/>
</dbReference>
<feature type="domain" description="ABC transporter" evidence="12">
    <location>
        <begin position="58"/>
        <end position="292"/>
    </location>
</feature>
<dbReference type="PANTHER" id="PTHR24221">
    <property type="entry name" value="ATP-BINDING CASSETTE SUB-FAMILY B"/>
    <property type="match status" value="1"/>
</dbReference>
<evidence type="ECO:0000256" key="5">
    <source>
        <dbReference type="ARBA" id="ARBA00022741"/>
    </source>
</evidence>
<dbReference type="PROSITE" id="PS50893">
    <property type="entry name" value="ABC_TRANSPORTER_2"/>
    <property type="match status" value="1"/>
</dbReference>
<evidence type="ECO:0000256" key="3">
    <source>
        <dbReference type="ARBA" id="ARBA00022448"/>
    </source>
</evidence>
<keyword evidence="8" id="KW-1133">Transmembrane helix</keyword>
<dbReference type="GO" id="GO:0016887">
    <property type="term" value="F:ATP hydrolysis activity"/>
    <property type="evidence" value="ECO:0007669"/>
    <property type="project" value="InterPro"/>
</dbReference>
<gene>
    <name evidence="13" type="ordered locus">Os06g0128300</name>
    <name evidence="13" type="ORF">OSNPB_060128300</name>
</gene>
<reference evidence="13 14" key="2">
    <citation type="journal article" date="2013" name="Plant Cell Physiol.">
        <title>Rice Annotation Project Database (RAP-DB): an integrative and interactive database for rice genomics.</title>
        <authorList>
            <person name="Sakai H."/>
            <person name="Lee S.S."/>
            <person name="Tanaka T."/>
            <person name="Numa H."/>
            <person name="Kim J."/>
            <person name="Kawahara Y."/>
            <person name="Wakimoto H."/>
            <person name="Yang C.C."/>
            <person name="Iwamoto M."/>
            <person name="Abe T."/>
            <person name="Yamada Y."/>
            <person name="Muto A."/>
            <person name="Inokuchi H."/>
            <person name="Ikemura T."/>
            <person name="Matsumoto T."/>
            <person name="Sasaki T."/>
            <person name="Itoh T."/>
        </authorList>
    </citation>
    <scope>NUCLEOTIDE SEQUENCE [LARGE SCALE GENOMIC DNA]</scope>
    <source>
        <strain evidence="14">cv. Nipponbare</strain>
    </source>
</reference>
<evidence type="ECO:0000259" key="12">
    <source>
        <dbReference type="PROSITE" id="PS50893"/>
    </source>
</evidence>
<evidence type="ECO:0000313" key="14">
    <source>
        <dbReference type="Proteomes" id="UP000059680"/>
    </source>
</evidence>
<comment type="subunit">
    <text evidence="2">Homodimer.</text>
</comment>
<evidence type="ECO:0007829" key="15">
    <source>
        <dbReference type="PeptideAtlas" id="A0A0P0WSF2"/>
    </source>
</evidence>
<evidence type="ECO:0000256" key="10">
    <source>
        <dbReference type="ARBA" id="ARBA00023136"/>
    </source>
</evidence>
<keyword evidence="10" id="KW-0472">Membrane</keyword>
<dbReference type="PANTHER" id="PTHR24221:SF402">
    <property type="entry name" value="IRON-SULFUR CLUSTERS TRANSPORTER ABCB7, MITOCHONDRIAL"/>
    <property type="match status" value="1"/>
</dbReference>
<dbReference type="InterPro" id="IPR039421">
    <property type="entry name" value="Type_1_exporter"/>
</dbReference>
<feature type="non-terminal residue" evidence="13">
    <location>
        <position position="309"/>
    </location>
</feature>
<reference evidence="13 14" key="3">
    <citation type="journal article" date="2013" name="Rice">
        <title>Improvement of the Oryza sativa Nipponbare reference genome using next generation sequence and optical map data.</title>
        <authorList>
            <person name="Kawahara Y."/>
            <person name="de la Bastide M."/>
            <person name="Hamilton J.P."/>
            <person name="Kanamori H."/>
            <person name="McCombie W.R."/>
            <person name="Ouyang S."/>
            <person name="Schwartz D.C."/>
            <person name="Tanaka T."/>
            <person name="Wu J."/>
            <person name="Zhou S."/>
            <person name="Childs K.L."/>
            <person name="Davidson R.M."/>
            <person name="Lin H."/>
            <person name="Quesada-Ocampo L."/>
            <person name="Vaillancourt B."/>
            <person name="Sakai H."/>
            <person name="Lee S.S."/>
            <person name="Kim J."/>
            <person name="Numa H."/>
            <person name="Itoh T."/>
            <person name="Buell C.R."/>
            <person name="Matsumoto T."/>
        </authorList>
    </citation>
    <scope>NUCLEOTIDE SEQUENCE [LARGE SCALE GENOMIC DNA]</scope>
    <source>
        <strain evidence="14">cv. Nipponbare</strain>
    </source>
</reference>
<keyword evidence="4" id="KW-0812">Transmembrane</keyword>
<dbReference type="GO" id="GO:0031966">
    <property type="term" value="C:mitochondrial membrane"/>
    <property type="evidence" value="ECO:0007669"/>
    <property type="project" value="UniProtKB-SubCell"/>
</dbReference>
<evidence type="ECO:0000256" key="4">
    <source>
        <dbReference type="ARBA" id="ARBA00022692"/>
    </source>
</evidence>
<dbReference type="Gene3D" id="3.40.50.300">
    <property type="entry name" value="P-loop containing nucleotide triphosphate hydrolases"/>
    <property type="match status" value="1"/>
</dbReference>
<dbReference type="SUPFAM" id="SSF52540">
    <property type="entry name" value="P-loop containing nucleoside triphosphate hydrolases"/>
    <property type="match status" value="1"/>
</dbReference>
<comment type="similarity">
    <text evidence="11">Belongs to the ABC transporter superfamily. ABCB family. Heavy Metal importer (TC 3.A.1.210) subfamily.</text>
</comment>
<evidence type="ECO:0000256" key="9">
    <source>
        <dbReference type="ARBA" id="ARBA00023128"/>
    </source>
</evidence>
<evidence type="ECO:0000256" key="2">
    <source>
        <dbReference type="ARBA" id="ARBA00011738"/>
    </source>
</evidence>
<keyword evidence="14" id="KW-1185">Reference proteome</keyword>
<dbReference type="InterPro" id="IPR003439">
    <property type="entry name" value="ABC_transporter-like_ATP-bd"/>
</dbReference>
<evidence type="ECO:0000256" key="6">
    <source>
        <dbReference type="ARBA" id="ARBA00022840"/>
    </source>
</evidence>
<keyword evidence="9" id="KW-0496">Mitochondrion</keyword>
<dbReference type="Proteomes" id="UP000059680">
    <property type="component" value="Chromosome 6"/>
</dbReference>
<dbReference type="SMART" id="SM00382">
    <property type="entry name" value="AAA"/>
    <property type="match status" value="1"/>
</dbReference>
<dbReference type="GO" id="GO:0005524">
    <property type="term" value="F:ATP binding"/>
    <property type="evidence" value="ECO:0007669"/>
    <property type="project" value="UniProtKB-KW"/>
</dbReference>
<keyword evidence="3" id="KW-0813">Transport</keyword>
<dbReference type="AlphaFoldDB" id="A0A0P0WSF2"/>
<evidence type="ECO:0000256" key="11">
    <source>
        <dbReference type="ARBA" id="ARBA00024363"/>
    </source>
</evidence>
<evidence type="ECO:0000256" key="7">
    <source>
        <dbReference type="ARBA" id="ARBA00022946"/>
    </source>
</evidence>
<evidence type="ECO:0007829" key="16">
    <source>
        <dbReference type="ProteomicsDB" id="A0A0P0WSF2"/>
    </source>
</evidence>
<dbReference type="Gramene" id="Os06t0128300-02">
    <property type="protein sequence ID" value="Os06t0128300-02"/>
    <property type="gene ID" value="Os06g0128300"/>
</dbReference>
<proteinExistence type="evidence at protein level"/>
<dbReference type="InterPro" id="IPR003593">
    <property type="entry name" value="AAA+_ATPase"/>
</dbReference>
<dbReference type="Pfam" id="PF00005">
    <property type="entry name" value="ABC_tran"/>
    <property type="match status" value="1"/>
</dbReference>
<keyword evidence="7" id="KW-0809">Transit peptide</keyword>
<sequence>VNGLLFQLSLPLNFLGSVYRESRQSLIDMKSMFQLLEEKPGIKDEPHAQPLQFKGGRIEFENVHFGYVPERKILKGATFTVPAGKSVAIVGTSGSGKSTILRLLFRFFDSSSGSIRIDGQDIREVTLDSLRKCIGVVPQDTVLFNDTIKHNIQYGRLSATDEEVYDVARRAAIHDTIMNFPDKYNTVVGERGLKLSGGEKQRVSIARVFLKEPSILLCDEATSALDSTTEASILNSLKTLSVDRTSIFIAHRLTTAMQCDEIIVLENGEVVEQGPHDFLLSKGGRYAELWSQQNNSDAIDAAAVSLEVS</sequence>
<protein>
    <submittedName>
        <fullName evidence="13">Os06g0128300 protein</fullName>
    </submittedName>
</protein>
<dbReference type="CDD" id="cd03253">
    <property type="entry name" value="ABCC_ATM1_transporter"/>
    <property type="match status" value="1"/>
</dbReference>
<dbReference type="Gene3D" id="1.20.1560.10">
    <property type="entry name" value="ABC transporter type 1, transmembrane domain"/>
    <property type="match status" value="1"/>
</dbReference>
<evidence type="ECO:0000256" key="8">
    <source>
        <dbReference type="ARBA" id="ARBA00022989"/>
    </source>
</evidence>
<reference evidence="14" key="1">
    <citation type="journal article" date="2005" name="Nature">
        <title>The map-based sequence of the rice genome.</title>
        <authorList>
            <consortium name="International rice genome sequencing project (IRGSP)"/>
            <person name="Matsumoto T."/>
            <person name="Wu J."/>
            <person name="Kanamori H."/>
            <person name="Katayose Y."/>
            <person name="Fujisawa M."/>
            <person name="Namiki N."/>
            <person name="Mizuno H."/>
            <person name="Yamamoto K."/>
            <person name="Antonio B.A."/>
            <person name="Baba T."/>
            <person name="Sakata K."/>
            <person name="Nagamura Y."/>
            <person name="Aoki H."/>
            <person name="Arikawa K."/>
            <person name="Arita K."/>
            <person name="Bito T."/>
            <person name="Chiden Y."/>
            <person name="Fujitsuka N."/>
            <person name="Fukunaka R."/>
            <person name="Hamada M."/>
            <person name="Harada C."/>
            <person name="Hayashi A."/>
            <person name="Hijishita S."/>
            <person name="Honda M."/>
            <person name="Hosokawa S."/>
            <person name="Ichikawa Y."/>
            <person name="Idonuma A."/>
            <person name="Iijima M."/>
            <person name="Ikeda M."/>
            <person name="Ikeno M."/>
            <person name="Ito K."/>
            <person name="Ito S."/>
            <person name="Ito T."/>
            <person name="Ito Y."/>
            <person name="Ito Y."/>
            <person name="Iwabuchi A."/>
            <person name="Kamiya K."/>
            <person name="Karasawa W."/>
            <person name="Kurita K."/>
            <person name="Katagiri S."/>
            <person name="Kikuta A."/>
            <person name="Kobayashi H."/>
            <person name="Kobayashi N."/>
            <person name="Machita K."/>
            <person name="Maehara T."/>
            <person name="Masukawa M."/>
            <person name="Mizubayashi T."/>
            <person name="Mukai Y."/>
            <person name="Nagasaki H."/>
            <person name="Nagata Y."/>
            <person name="Naito S."/>
            <person name="Nakashima M."/>
            <person name="Nakama Y."/>
            <person name="Nakamichi Y."/>
            <person name="Nakamura M."/>
            <person name="Meguro A."/>
            <person name="Negishi M."/>
            <person name="Ohta I."/>
            <person name="Ohta T."/>
            <person name="Okamoto M."/>
            <person name="Ono N."/>
            <person name="Saji S."/>
            <person name="Sakaguchi M."/>
            <person name="Sakai K."/>
            <person name="Shibata M."/>
            <person name="Shimokawa T."/>
            <person name="Song J."/>
            <person name="Takazaki Y."/>
            <person name="Terasawa K."/>
            <person name="Tsugane M."/>
            <person name="Tsuji K."/>
            <person name="Ueda S."/>
            <person name="Waki K."/>
            <person name="Yamagata H."/>
            <person name="Yamamoto M."/>
            <person name="Yamamoto S."/>
            <person name="Yamane H."/>
            <person name="Yoshiki S."/>
            <person name="Yoshihara R."/>
            <person name="Yukawa K."/>
            <person name="Zhong H."/>
            <person name="Yano M."/>
            <person name="Yuan Q."/>
            <person name="Ouyang S."/>
            <person name="Liu J."/>
            <person name="Jones K.M."/>
            <person name="Gansberger K."/>
            <person name="Moffat K."/>
            <person name="Hill J."/>
            <person name="Bera J."/>
            <person name="Fadrosh D."/>
            <person name="Jin S."/>
            <person name="Johri S."/>
            <person name="Kim M."/>
            <person name="Overton L."/>
            <person name="Reardon M."/>
            <person name="Tsitrin T."/>
            <person name="Vuong H."/>
            <person name="Weaver B."/>
            <person name="Ciecko A."/>
            <person name="Tallon L."/>
            <person name="Jackson J."/>
            <person name="Pai G."/>
            <person name="Aken S.V."/>
            <person name="Utterback T."/>
            <person name="Reidmuller S."/>
            <person name="Feldblyum T."/>
            <person name="Hsiao J."/>
            <person name="Zismann V."/>
            <person name="Iobst S."/>
            <person name="de Vazeille A.R."/>
            <person name="Buell C.R."/>
            <person name="Ying K."/>
            <person name="Li Y."/>
            <person name="Lu T."/>
            <person name="Huang Y."/>
            <person name="Zhao Q."/>
            <person name="Feng Q."/>
            <person name="Zhang L."/>
            <person name="Zhu J."/>
            <person name="Weng Q."/>
            <person name="Mu J."/>
            <person name="Lu Y."/>
            <person name="Fan D."/>
            <person name="Liu Y."/>
            <person name="Guan J."/>
            <person name="Zhang Y."/>
            <person name="Yu S."/>
            <person name="Liu X."/>
            <person name="Zhang Y."/>
            <person name="Hong G."/>
            <person name="Han B."/>
            <person name="Choisne N."/>
            <person name="Demange N."/>
            <person name="Orjeda G."/>
            <person name="Samain S."/>
            <person name="Cattolico L."/>
            <person name="Pelletier E."/>
            <person name="Couloux A."/>
            <person name="Segurens B."/>
            <person name="Wincker P."/>
            <person name="D'Hont A."/>
            <person name="Scarpelli C."/>
            <person name="Weissenbach J."/>
            <person name="Salanoubat M."/>
            <person name="Quetier F."/>
            <person name="Yu Y."/>
            <person name="Kim H.R."/>
            <person name="Rambo T."/>
            <person name="Currie J."/>
            <person name="Collura K."/>
            <person name="Luo M."/>
            <person name="Yang T."/>
            <person name="Ammiraju J.S.S."/>
            <person name="Engler F."/>
            <person name="Soderlund C."/>
            <person name="Wing R.A."/>
            <person name="Palmer L.E."/>
            <person name="de la Bastide M."/>
            <person name="Spiegel L."/>
            <person name="Nascimento L."/>
            <person name="Zutavern T."/>
            <person name="O'Shaughnessy A."/>
            <person name="Dike S."/>
            <person name="Dedhia N."/>
            <person name="Preston R."/>
            <person name="Balija V."/>
            <person name="McCombie W.R."/>
            <person name="Chow T."/>
            <person name="Chen H."/>
            <person name="Chung M."/>
            <person name="Chen C."/>
            <person name="Shaw J."/>
            <person name="Wu H."/>
            <person name="Hsiao K."/>
            <person name="Chao Y."/>
            <person name="Chu M."/>
            <person name="Cheng C."/>
            <person name="Hour A."/>
            <person name="Lee P."/>
            <person name="Lin S."/>
            <person name="Lin Y."/>
            <person name="Liou J."/>
            <person name="Liu S."/>
            <person name="Hsing Y."/>
            <person name="Raghuvanshi S."/>
            <person name="Mohanty A."/>
            <person name="Bharti A.K."/>
            <person name="Gaur A."/>
            <person name="Gupta V."/>
            <person name="Kumar D."/>
            <person name="Ravi V."/>
            <person name="Vij S."/>
            <person name="Kapur A."/>
            <person name="Khurana P."/>
            <person name="Khurana P."/>
            <person name="Khurana J.P."/>
            <person name="Tyagi A.K."/>
            <person name="Gaikwad K."/>
            <person name="Singh A."/>
            <person name="Dalal V."/>
            <person name="Srivastava S."/>
            <person name="Dixit A."/>
            <person name="Pal A.K."/>
            <person name="Ghazi I.A."/>
            <person name="Yadav M."/>
            <person name="Pandit A."/>
            <person name="Bhargava A."/>
            <person name="Sureshbabu K."/>
            <person name="Batra K."/>
            <person name="Sharma T.R."/>
            <person name="Mohapatra T."/>
            <person name="Singh N.K."/>
            <person name="Messing J."/>
            <person name="Nelson A.B."/>
            <person name="Fuks G."/>
            <person name="Kavchok S."/>
            <person name="Keizer G."/>
            <person name="Linton E."/>
            <person name="Llaca V."/>
            <person name="Song R."/>
            <person name="Tanyolac B."/>
            <person name="Young S."/>
            <person name="Ho-Il K."/>
            <person name="Hahn J.H."/>
            <person name="Sangsakoo G."/>
            <person name="Vanavichit A."/>
            <person name="de Mattos Luiz.A.T."/>
            <person name="Zimmer P.D."/>
            <person name="Malone G."/>
            <person name="Dellagostin O."/>
            <person name="de Oliveira A.C."/>
            <person name="Bevan M."/>
            <person name="Bancroft I."/>
            <person name="Minx P."/>
            <person name="Cordum H."/>
            <person name="Wilson R."/>
            <person name="Cheng Z."/>
            <person name="Jin W."/>
            <person name="Jiang J."/>
            <person name="Leong S.A."/>
            <person name="Iwama H."/>
            <person name="Gojobori T."/>
            <person name="Itoh T."/>
            <person name="Niimura Y."/>
            <person name="Fujii Y."/>
            <person name="Habara T."/>
            <person name="Sakai H."/>
            <person name="Sato Y."/>
            <person name="Wilson G."/>
            <person name="Kumar K."/>
            <person name="McCouch S."/>
            <person name="Juretic N."/>
            <person name="Hoen D."/>
            <person name="Wright S."/>
            <person name="Bruskiewich R."/>
            <person name="Bureau T."/>
            <person name="Miyao A."/>
            <person name="Hirochika H."/>
            <person name="Nishikawa T."/>
            <person name="Kadowaki K."/>
            <person name="Sugiura M."/>
            <person name="Burr B."/>
            <person name="Sasaki T."/>
        </authorList>
    </citation>
    <scope>NUCLEOTIDE SEQUENCE [LARGE SCALE GENOMIC DNA]</scope>
    <source>
        <strain evidence="14">cv. Nipponbare</strain>
    </source>
</reference>